<name>A0ABM1YSI4_AEDAL</name>
<dbReference type="Gene3D" id="3.40.50.300">
    <property type="entry name" value="P-loop containing nucleotide triphosphate hydrolases"/>
    <property type="match status" value="1"/>
</dbReference>
<dbReference type="RefSeq" id="XP_019542378.3">
    <property type="nucleotide sequence ID" value="XM_019686833.3"/>
</dbReference>
<dbReference type="CDD" id="cd01122">
    <property type="entry name" value="Twinkle_C"/>
    <property type="match status" value="1"/>
</dbReference>
<evidence type="ECO:0000313" key="4">
    <source>
        <dbReference type="Proteomes" id="UP000069940"/>
    </source>
</evidence>
<protein>
    <recommendedName>
        <fullName evidence="2">SF4 helicase domain-containing protein</fullName>
    </recommendedName>
</protein>
<dbReference type="Gene3D" id="3.40.1360.10">
    <property type="match status" value="1"/>
</dbReference>
<organism evidence="3 4">
    <name type="scientific">Aedes albopictus</name>
    <name type="common">Asian tiger mosquito</name>
    <name type="synonym">Stegomyia albopicta</name>
    <dbReference type="NCBI Taxonomy" id="7160"/>
    <lineage>
        <taxon>Eukaryota</taxon>
        <taxon>Metazoa</taxon>
        <taxon>Ecdysozoa</taxon>
        <taxon>Arthropoda</taxon>
        <taxon>Hexapoda</taxon>
        <taxon>Insecta</taxon>
        <taxon>Pterygota</taxon>
        <taxon>Neoptera</taxon>
        <taxon>Endopterygota</taxon>
        <taxon>Diptera</taxon>
        <taxon>Nematocera</taxon>
        <taxon>Culicoidea</taxon>
        <taxon>Culicidae</taxon>
        <taxon>Culicinae</taxon>
        <taxon>Aedini</taxon>
        <taxon>Aedes</taxon>
        <taxon>Stegomyia</taxon>
    </lineage>
</organism>
<evidence type="ECO:0000313" key="3">
    <source>
        <dbReference type="EnsemblMetazoa" id="AALFPA23_011779.P16740"/>
    </source>
</evidence>
<evidence type="ECO:0000256" key="1">
    <source>
        <dbReference type="SAM" id="MobiDB-lite"/>
    </source>
</evidence>
<keyword evidence="4" id="KW-1185">Reference proteome</keyword>
<dbReference type="PANTHER" id="PTHR12873:SF0">
    <property type="entry name" value="TWINKLE MTDNA HELICASE"/>
    <property type="match status" value="1"/>
</dbReference>
<dbReference type="Pfam" id="PF13481">
    <property type="entry name" value="AAA_25"/>
    <property type="match status" value="1"/>
</dbReference>
<dbReference type="InterPro" id="IPR027032">
    <property type="entry name" value="Twinkle-like"/>
</dbReference>
<sequence>MIFKQLLSSSFNVSQHLRYKVRLTKDIAAPTQLPSVRTSYVCHVRYVSSFDASKDDPSLPGTSIFNIKKTIKSSPYECTEGFTCIRTVCPVCNVVPGQLDPGSQASKKETIYVNKTTGNFTCSACQHLGRWDHIEKFFLPCSKSARTVQEMRKLRDAFLDGKKSEQKQSVDVPGGSVVVDEKLGEHISNILGLQENPASSLVAIGSRWDGEKSLLYVPLTDVESRVVGYRVLSRTHQNGENMIIERTIPEANCAGLVLLRCSSGITTTKASAKDQSSGVLVLNVLDLLALSTAKLNVTAICLPHDLKSLPQQCLPGLERYHKLTLWFNYDTAGWDTARNYAKKLDERRCTFVRPTDAHPTPAKALSLGLDLKGILAKAQPILHQSITTFHSLRQDVLSDLQNIDKVQGVKWKRYPTLNKLLKGHRKGELTVLTGPTGCGKTTFMSDYSLDLALQGVSTLWGSFEIRNTRLASTLLRQMAGRPLDAHLSEFDYWADEFERLPIYFMTFHGQQPIKVVMEAIEHAQYVNDIHHVIIDNLQFMMGVSEDTKHLDRYWKQDAIIAAFRTFATRKNCHVTLVIHPRKERDTDDLTTSSIFGGAKASQEADNVLIIQDKRLTSVRGKKYLQVAKNRYSGDLGIMPLDFDKTSLSYAQKKKKSEIIEPSEPTEATISDS</sequence>
<reference evidence="3" key="2">
    <citation type="submission" date="2025-05" db="UniProtKB">
        <authorList>
            <consortium name="EnsemblMetazoa"/>
        </authorList>
    </citation>
    <scope>IDENTIFICATION</scope>
    <source>
        <strain evidence="3">Foshan</strain>
    </source>
</reference>
<feature type="domain" description="SF4 helicase" evidence="2">
    <location>
        <begin position="403"/>
        <end position="656"/>
    </location>
</feature>
<reference evidence="4" key="1">
    <citation type="journal article" date="2015" name="Proc. Natl. Acad. Sci. U.S.A.">
        <title>Genome sequence of the Asian Tiger mosquito, Aedes albopictus, reveals insights into its biology, genetics, and evolution.</title>
        <authorList>
            <person name="Chen X.G."/>
            <person name="Jiang X."/>
            <person name="Gu J."/>
            <person name="Xu M."/>
            <person name="Wu Y."/>
            <person name="Deng Y."/>
            <person name="Zhang C."/>
            <person name="Bonizzoni M."/>
            <person name="Dermauw W."/>
            <person name="Vontas J."/>
            <person name="Armbruster P."/>
            <person name="Huang X."/>
            <person name="Yang Y."/>
            <person name="Zhang H."/>
            <person name="He W."/>
            <person name="Peng H."/>
            <person name="Liu Y."/>
            <person name="Wu K."/>
            <person name="Chen J."/>
            <person name="Lirakis M."/>
            <person name="Topalis P."/>
            <person name="Van Leeuwen T."/>
            <person name="Hall A.B."/>
            <person name="Jiang X."/>
            <person name="Thorpe C."/>
            <person name="Mueller R.L."/>
            <person name="Sun C."/>
            <person name="Waterhouse R.M."/>
            <person name="Yan G."/>
            <person name="Tu Z.J."/>
            <person name="Fang X."/>
            <person name="James A.A."/>
        </authorList>
    </citation>
    <scope>NUCLEOTIDE SEQUENCE [LARGE SCALE GENOMIC DNA]</scope>
    <source>
        <strain evidence="4">Foshan</strain>
    </source>
</reference>
<accession>A0ABM1YSI4</accession>
<dbReference type="Proteomes" id="UP000069940">
    <property type="component" value="Unassembled WGS sequence"/>
</dbReference>
<proteinExistence type="predicted"/>
<dbReference type="InterPro" id="IPR007694">
    <property type="entry name" value="DNA_helicase_DnaB-like_C"/>
</dbReference>
<dbReference type="InterPro" id="IPR027417">
    <property type="entry name" value="P-loop_NTPase"/>
</dbReference>
<dbReference type="PROSITE" id="PS51199">
    <property type="entry name" value="SF4_HELICASE"/>
    <property type="match status" value="1"/>
</dbReference>
<dbReference type="PANTHER" id="PTHR12873">
    <property type="entry name" value="T7-LIKE MITOCHONDRIAL DNA HELICASE"/>
    <property type="match status" value="1"/>
</dbReference>
<dbReference type="EnsemblMetazoa" id="AALFPA23_011779.R16740">
    <property type="protein sequence ID" value="AALFPA23_011779.P16740"/>
    <property type="gene ID" value="AALFPA23_011779"/>
</dbReference>
<evidence type="ECO:0000259" key="2">
    <source>
        <dbReference type="PROSITE" id="PS51199"/>
    </source>
</evidence>
<dbReference type="SUPFAM" id="SSF52540">
    <property type="entry name" value="P-loop containing nucleoside triphosphate hydrolases"/>
    <property type="match status" value="1"/>
</dbReference>
<feature type="region of interest" description="Disordered" evidence="1">
    <location>
        <begin position="653"/>
        <end position="672"/>
    </location>
</feature>
<dbReference type="GeneID" id="109413116"/>